<proteinExistence type="predicted"/>
<reference evidence="1" key="1">
    <citation type="submission" date="2014-09" db="EMBL/GenBank/DDBJ databases">
        <authorList>
            <person name="Magalhaes I.L.F."/>
            <person name="Oliveira U."/>
            <person name="Santos F.R."/>
            <person name="Vidigal T.H.D.A."/>
            <person name="Brescovit A.D."/>
            <person name="Santos A.J."/>
        </authorList>
    </citation>
    <scope>NUCLEOTIDE SEQUENCE</scope>
    <source>
        <tissue evidence="1">Shoot tissue taken approximately 20 cm above the soil surface</tissue>
    </source>
</reference>
<dbReference type="AlphaFoldDB" id="A0A0A9BF77"/>
<organism evidence="1">
    <name type="scientific">Arundo donax</name>
    <name type="common">Giant reed</name>
    <name type="synonym">Donax arundinaceus</name>
    <dbReference type="NCBI Taxonomy" id="35708"/>
    <lineage>
        <taxon>Eukaryota</taxon>
        <taxon>Viridiplantae</taxon>
        <taxon>Streptophyta</taxon>
        <taxon>Embryophyta</taxon>
        <taxon>Tracheophyta</taxon>
        <taxon>Spermatophyta</taxon>
        <taxon>Magnoliopsida</taxon>
        <taxon>Liliopsida</taxon>
        <taxon>Poales</taxon>
        <taxon>Poaceae</taxon>
        <taxon>PACMAD clade</taxon>
        <taxon>Arundinoideae</taxon>
        <taxon>Arundineae</taxon>
        <taxon>Arundo</taxon>
    </lineage>
</organism>
<sequence>MRSSHAMASGYIYMLLPQPLPSSTQGFSALSLVRILRNLLTCPAR</sequence>
<evidence type="ECO:0000313" key="1">
    <source>
        <dbReference type="EMBL" id="JAD57952.1"/>
    </source>
</evidence>
<dbReference type="EMBL" id="GBRH01239943">
    <property type="protein sequence ID" value="JAD57952.1"/>
    <property type="molecule type" value="Transcribed_RNA"/>
</dbReference>
<name>A0A0A9BF77_ARUDO</name>
<protein>
    <submittedName>
        <fullName evidence="1">Uncharacterized protein</fullName>
    </submittedName>
</protein>
<accession>A0A0A9BF77</accession>
<reference evidence="1" key="2">
    <citation type="journal article" date="2015" name="Data Brief">
        <title>Shoot transcriptome of the giant reed, Arundo donax.</title>
        <authorList>
            <person name="Barrero R.A."/>
            <person name="Guerrero F.D."/>
            <person name="Moolhuijzen P."/>
            <person name="Goolsby J.A."/>
            <person name="Tidwell J."/>
            <person name="Bellgard S.E."/>
            <person name="Bellgard M.I."/>
        </authorList>
    </citation>
    <scope>NUCLEOTIDE SEQUENCE</scope>
    <source>
        <tissue evidence="1">Shoot tissue taken approximately 20 cm above the soil surface</tissue>
    </source>
</reference>